<reference evidence="2" key="1">
    <citation type="submission" date="2016-08" db="EMBL/GenBank/DDBJ databases">
        <title>Complete Genome Seqeunce of Paenibacillus sp. BIHB 4019 from tea rhizoplane.</title>
        <authorList>
            <person name="Thakur R."/>
            <person name="Swarnkar M.K."/>
            <person name="Gulati A."/>
        </authorList>
    </citation>
    <scope>NUCLEOTIDE SEQUENCE [LARGE SCALE GENOMIC DNA]</scope>
    <source>
        <strain evidence="2">BIHB4019</strain>
    </source>
</reference>
<dbReference type="RefSeq" id="WP_099520983.1">
    <property type="nucleotide sequence ID" value="NZ_CP016808.1"/>
</dbReference>
<accession>A0A1B2DQQ6</accession>
<proteinExistence type="predicted"/>
<dbReference type="EMBL" id="CP016808">
    <property type="protein sequence ID" value="ANY70037.1"/>
    <property type="molecule type" value="Genomic_DNA"/>
</dbReference>
<gene>
    <name evidence="2" type="ORF">BBD42_28700</name>
</gene>
<evidence type="ECO:0000313" key="2">
    <source>
        <dbReference type="EMBL" id="ANY70037.1"/>
    </source>
</evidence>
<keyword evidence="1" id="KW-1133">Transmembrane helix</keyword>
<keyword evidence="1" id="KW-0812">Transmembrane</keyword>
<organism evidence="2">
    <name type="scientific">Paenibacillus sp. BIHB 4019</name>
    <dbReference type="NCBI Taxonomy" id="1870819"/>
    <lineage>
        <taxon>Bacteria</taxon>
        <taxon>Bacillati</taxon>
        <taxon>Bacillota</taxon>
        <taxon>Bacilli</taxon>
        <taxon>Bacillales</taxon>
        <taxon>Paenibacillaceae</taxon>
        <taxon>Paenibacillus</taxon>
    </lineage>
</organism>
<sequence>MHKSFYIIWTIILLLIGSILLGYLINKTLLGYFSPMRTFPTEHAANTEVSIEATPAFEEEASAFEDETHSPLSEKEYWDNEAEEEELPEQIAEMEGETGTFKIWDDLDDLQATFNEAALLMYPSIQLGEITVKKGSAGSLFYNYYFSDTHKLDGIINPVDGSIGRLTIHIPIDATPETLDYFLNTIHIAIAAANPLSKINTNVEDILISLLYEDSDFDYYNMDNWVEEEGITYSISSVDGHGIWFNIYESPK</sequence>
<feature type="transmembrane region" description="Helical" evidence="1">
    <location>
        <begin position="6"/>
        <end position="26"/>
    </location>
</feature>
<keyword evidence="1" id="KW-0472">Membrane</keyword>
<protein>
    <submittedName>
        <fullName evidence="2">Uncharacterized protein</fullName>
    </submittedName>
</protein>
<name>A0A1B2DQQ6_9BACL</name>
<dbReference type="AlphaFoldDB" id="A0A1B2DQQ6"/>
<evidence type="ECO:0000256" key="1">
    <source>
        <dbReference type="SAM" id="Phobius"/>
    </source>
</evidence>